<dbReference type="AlphaFoldDB" id="A0A4P6JXJ9"/>
<evidence type="ECO:0000313" key="4">
    <source>
        <dbReference type="Proteomes" id="UP000290365"/>
    </source>
</evidence>
<protein>
    <submittedName>
        <fullName evidence="3">XRE family transcriptional regulator</fullName>
    </submittedName>
</protein>
<dbReference type="Gene3D" id="1.10.260.40">
    <property type="entry name" value="lambda repressor-like DNA-binding domains"/>
    <property type="match status" value="1"/>
</dbReference>
<dbReference type="SUPFAM" id="SSF47413">
    <property type="entry name" value="lambda repressor-like DNA-binding domains"/>
    <property type="match status" value="1"/>
</dbReference>
<organism evidence="3 4">
    <name type="scientific">Ktedonosporobacter rubrisoli</name>
    <dbReference type="NCBI Taxonomy" id="2509675"/>
    <lineage>
        <taxon>Bacteria</taxon>
        <taxon>Bacillati</taxon>
        <taxon>Chloroflexota</taxon>
        <taxon>Ktedonobacteria</taxon>
        <taxon>Ktedonobacterales</taxon>
        <taxon>Ktedonosporobacteraceae</taxon>
        <taxon>Ktedonosporobacter</taxon>
    </lineage>
</organism>
<dbReference type="InterPro" id="IPR001387">
    <property type="entry name" value="Cro/C1-type_HTH"/>
</dbReference>
<gene>
    <name evidence="3" type="ORF">EPA93_30860</name>
</gene>
<accession>A0A4P6JXJ9</accession>
<evidence type="ECO:0000259" key="2">
    <source>
        <dbReference type="PROSITE" id="PS50943"/>
    </source>
</evidence>
<proteinExistence type="predicted"/>
<evidence type="ECO:0000256" key="1">
    <source>
        <dbReference type="ARBA" id="ARBA00023125"/>
    </source>
</evidence>
<dbReference type="CDD" id="cd00093">
    <property type="entry name" value="HTH_XRE"/>
    <property type="match status" value="1"/>
</dbReference>
<dbReference type="GO" id="GO:0003677">
    <property type="term" value="F:DNA binding"/>
    <property type="evidence" value="ECO:0007669"/>
    <property type="project" value="UniProtKB-KW"/>
</dbReference>
<keyword evidence="1" id="KW-0238">DNA-binding</keyword>
<reference evidence="3 4" key="1">
    <citation type="submission" date="2019-01" db="EMBL/GenBank/DDBJ databases">
        <title>Ktedonosporobacter rubrisoli SCAWS-G2.</title>
        <authorList>
            <person name="Huang Y."/>
            <person name="Yan B."/>
        </authorList>
    </citation>
    <scope>NUCLEOTIDE SEQUENCE [LARGE SCALE GENOMIC DNA]</scope>
    <source>
        <strain evidence="3 4">SCAWS-G2</strain>
    </source>
</reference>
<keyword evidence="4" id="KW-1185">Reference proteome</keyword>
<dbReference type="PROSITE" id="PS50943">
    <property type="entry name" value="HTH_CROC1"/>
    <property type="match status" value="1"/>
</dbReference>
<dbReference type="PANTHER" id="PTHR46558">
    <property type="entry name" value="TRACRIPTIONAL REGULATORY PROTEIN-RELATED-RELATED"/>
    <property type="match status" value="1"/>
</dbReference>
<dbReference type="PANTHER" id="PTHR46558:SF15">
    <property type="entry name" value="HELIX-TURN-HELIX DOMAIN PROTEIN"/>
    <property type="match status" value="1"/>
</dbReference>
<dbReference type="EMBL" id="CP035758">
    <property type="protein sequence ID" value="QBD80143.1"/>
    <property type="molecule type" value="Genomic_DNA"/>
</dbReference>
<dbReference type="KEGG" id="kbs:EPA93_30860"/>
<dbReference type="InterPro" id="IPR010982">
    <property type="entry name" value="Lambda_DNA-bd_dom_sf"/>
</dbReference>
<dbReference type="Gene3D" id="3.40.50.300">
    <property type="entry name" value="P-loop containing nucleotide triphosphate hydrolases"/>
    <property type="match status" value="1"/>
</dbReference>
<feature type="domain" description="HTH cro/C1-type" evidence="2">
    <location>
        <begin position="37"/>
        <end position="91"/>
    </location>
</feature>
<evidence type="ECO:0000313" key="3">
    <source>
        <dbReference type="EMBL" id="QBD80143.1"/>
    </source>
</evidence>
<dbReference type="Pfam" id="PF01381">
    <property type="entry name" value="HTH_3"/>
    <property type="match status" value="1"/>
</dbReference>
<dbReference type="SUPFAM" id="SSF52540">
    <property type="entry name" value="P-loop containing nucleoside triphosphate hydrolases"/>
    <property type="match status" value="1"/>
</dbReference>
<dbReference type="InterPro" id="IPR027417">
    <property type="entry name" value="P-loop_NTPase"/>
</dbReference>
<sequence length="400" mass="45870">MVYSKIEARSVRLCCNVFEGGVQAVKKSQETSPNYLLKSAREGHGWTQEELAEKIGATCVTISRWENGVTFPSHYFCKKLSSLYSKTFQELGLIRDDHRNRRRKYLRSSMLLHTSALHDSPPALSLSSSLRPRTKPIFLFNEPLTNPAEFYGRRCERETLISRTYRRASTSIIGPRRIGKTWLIDYLRLTAPKEFGARFSIGYLDATMPSCRSVTGFVTEALCVLGLPVTEDVDGLISLEKGLRVLKARDHIPVLCIDEFEGFSNKQEFTLDFFQGLRAMTHAYNLVLVVVSRNPLSMVMSKDVEPSGFFNIFEQLMLEPFDAEEVDEFIYEKGRQAGFTEQECEALSKYSAECQQGWPPLRLQLVGKMLLEDKERNKIGVQYWQKFKLRLEEIYRSVTS</sequence>
<name>A0A4P6JXJ9_KTERU</name>
<dbReference type="OrthoDB" id="157786at2"/>
<dbReference type="SMART" id="SM00530">
    <property type="entry name" value="HTH_XRE"/>
    <property type="match status" value="1"/>
</dbReference>
<dbReference type="Proteomes" id="UP000290365">
    <property type="component" value="Chromosome"/>
</dbReference>